<dbReference type="GO" id="GO:0006139">
    <property type="term" value="P:nucleobase-containing compound metabolic process"/>
    <property type="evidence" value="ECO:0007669"/>
    <property type="project" value="InterPro"/>
</dbReference>
<evidence type="ECO:0000313" key="3">
    <source>
        <dbReference type="Proteomes" id="UP000230750"/>
    </source>
</evidence>
<dbReference type="PANTHER" id="PTHR46814:SF1">
    <property type="entry name" value="EGALITARIAN, ISOFORM B"/>
    <property type="match status" value="1"/>
</dbReference>
<dbReference type="AlphaFoldDB" id="A0A2G8L644"/>
<dbReference type="InterPro" id="IPR002562">
    <property type="entry name" value="3'-5'_exonuclease_dom"/>
</dbReference>
<comment type="caution">
    <text evidence="2">The sequence shown here is derived from an EMBL/GenBank/DDBJ whole genome shotgun (WGS) entry which is preliminary data.</text>
</comment>
<dbReference type="GO" id="GO:0003676">
    <property type="term" value="F:nucleic acid binding"/>
    <property type="evidence" value="ECO:0007669"/>
    <property type="project" value="InterPro"/>
</dbReference>
<dbReference type="Pfam" id="PF01612">
    <property type="entry name" value="DNA_pol_A_exo1"/>
    <property type="match status" value="1"/>
</dbReference>
<proteinExistence type="predicted"/>
<dbReference type="OrthoDB" id="368776at2759"/>
<dbReference type="PANTHER" id="PTHR46814">
    <property type="entry name" value="EGALITARIAN, ISOFORM B"/>
    <property type="match status" value="1"/>
</dbReference>
<name>A0A2G8L644_STIJA</name>
<dbReference type="SMART" id="SM00474">
    <property type="entry name" value="35EXOc"/>
    <property type="match status" value="1"/>
</dbReference>
<evidence type="ECO:0000313" key="2">
    <source>
        <dbReference type="EMBL" id="PIK55610.1"/>
    </source>
</evidence>
<dbReference type="GO" id="GO:0008408">
    <property type="term" value="F:3'-5' exonuclease activity"/>
    <property type="evidence" value="ECO:0007669"/>
    <property type="project" value="InterPro"/>
</dbReference>
<dbReference type="InterPro" id="IPR012337">
    <property type="entry name" value="RNaseH-like_sf"/>
</dbReference>
<accession>A0A2G8L644</accession>
<dbReference type="InterPro" id="IPR036397">
    <property type="entry name" value="RNaseH_sf"/>
</dbReference>
<organism evidence="2 3">
    <name type="scientific">Stichopus japonicus</name>
    <name type="common">Sea cucumber</name>
    <dbReference type="NCBI Taxonomy" id="307972"/>
    <lineage>
        <taxon>Eukaryota</taxon>
        <taxon>Metazoa</taxon>
        <taxon>Echinodermata</taxon>
        <taxon>Eleutherozoa</taxon>
        <taxon>Echinozoa</taxon>
        <taxon>Holothuroidea</taxon>
        <taxon>Aspidochirotacea</taxon>
        <taxon>Aspidochirotida</taxon>
        <taxon>Stichopodidae</taxon>
        <taxon>Apostichopus</taxon>
    </lineage>
</organism>
<evidence type="ECO:0000259" key="1">
    <source>
        <dbReference type="SMART" id="SM00474"/>
    </source>
</evidence>
<dbReference type="STRING" id="307972.A0A2G8L644"/>
<sequence length="307" mass="34643">MANAWNKPSDPGVRRGVSGSVVSLDLSRHRCIIFLEDRFGDDLGSGILDTEKLEARLEGVSGLDIFIGRESSDKDRTPDILVIEDVESCKREVARLQRRGGEGRQLILAIDCEGVNLGKEGPLTLLQIGTEEGEVFVFDVLATPDPKDMFIHGGLKALLENPNIRKVIHDCRSDQCALYFQFGVTLTNVFDTSAAYTTIWDQCNIFSGPFRPKLASLIEIFRLTANQKTEAFAELVHDKQLFGQRPLTEEMIEYASDDVFCLLPVIYESLDKLISPLWRPHFEQKVEQYLEESRIRDPNAMYEENQG</sequence>
<gene>
    <name evidence="2" type="ORF">BSL78_07462</name>
</gene>
<reference evidence="2 3" key="1">
    <citation type="journal article" date="2017" name="PLoS Biol.">
        <title>The sea cucumber genome provides insights into morphological evolution and visceral regeneration.</title>
        <authorList>
            <person name="Zhang X."/>
            <person name="Sun L."/>
            <person name="Yuan J."/>
            <person name="Sun Y."/>
            <person name="Gao Y."/>
            <person name="Zhang L."/>
            <person name="Li S."/>
            <person name="Dai H."/>
            <person name="Hamel J.F."/>
            <person name="Liu C."/>
            <person name="Yu Y."/>
            <person name="Liu S."/>
            <person name="Lin W."/>
            <person name="Guo K."/>
            <person name="Jin S."/>
            <person name="Xu P."/>
            <person name="Storey K.B."/>
            <person name="Huan P."/>
            <person name="Zhang T."/>
            <person name="Zhou Y."/>
            <person name="Zhang J."/>
            <person name="Lin C."/>
            <person name="Li X."/>
            <person name="Xing L."/>
            <person name="Huo D."/>
            <person name="Sun M."/>
            <person name="Wang L."/>
            <person name="Mercier A."/>
            <person name="Li F."/>
            <person name="Yang H."/>
            <person name="Xiang J."/>
        </authorList>
    </citation>
    <scope>NUCLEOTIDE SEQUENCE [LARGE SCALE GENOMIC DNA]</scope>
    <source>
        <strain evidence="2">Shaxun</strain>
        <tissue evidence="2">Muscle</tissue>
    </source>
</reference>
<dbReference type="Gene3D" id="3.30.420.10">
    <property type="entry name" value="Ribonuclease H-like superfamily/Ribonuclease H"/>
    <property type="match status" value="1"/>
</dbReference>
<feature type="domain" description="3'-5' exonuclease" evidence="1">
    <location>
        <begin position="80"/>
        <end position="275"/>
    </location>
</feature>
<keyword evidence="3" id="KW-1185">Reference proteome</keyword>
<dbReference type="EMBL" id="MRZV01000208">
    <property type="protein sequence ID" value="PIK55610.1"/>
    <property type="molecule type" value="Genomic_DNA"/>
</dbReference>
<dbReference type="SUPFAM" id="SSF53098">
    <property type="entry name" value="Ribonuclease H-like"/>
    <property type="match status" value="1"/>
</dbReference>
<protein>
    <submittedName>
        <fullName evidence="2">Putative exosome component 10-like</fullName>
    </submittedName>
</protein>
<dbReference type="Proteomes" id="UP000230750">
    <property type="component" value="Unassembled WGS sequence"/>
</dbReference>